<dbReference type="PROSITE" id="PS50894">
    <property type="entry name" value="HPT"/>
    <property type="match status" value="1"/>
</dbReference>
<keyword evidence="2" id="KW-0597">Phosphoprotein</keyword>
<comment type="caution">
    <text evidence="4">The sequence shown here is derived from an EMBL/GenBank/DDBJ whole genome shotgun (WGS) entry which is preliminary data.</text>
</comment>
<dbReference type="RefSeq" id="WP_283223527.1">
    <property type="nucleotide sequence ID" value="NZ_JASGBH010000003.1"/>
</dbReference>
<organism evidence="4 5">
    <name type="scientific">Limnohabitans lacus</name>
    <dbReference type="NCBI Taxonomy" id="3045173"/>
    <lineage>
        <taxon>Bacteria</taxon>
        <taxon>Pseudomonadati</taxon>
        <taxon>Pseudomonadota</taxon>
        <taxon>Betaproteobacteria</taxon>
        <taxon>Burkholderiales</taxon>
        <taxon>Comamonadaceae</taxon>
        <taxon>Limnohabitans</taxon>
    </lineage>
</organism>
<dbReference type="InterPro" id="IPR008207">
    <property type="entry name" value="Sig_transdc_His_kin_Hpt_dom"/>
</dbReference>
<feature type="modified residue" description="Phosphohistidine" evidence="2">
    <location>
        <position position="56"/>
    </location>
</feature>
<accession>A0ABT6X4S7</accession>
<dbReference type="SUPFAM" id="SSF47226">
    <property type="entry name" value="Histidine-containing phosphotransfer domain, HPT domain"/>
    <property type="match status" value="1"/>
</dbReference>
<evidence type="ECO:0000256" key="1">
    <source>
        <dbReference type="ARBA" id="ARBA00023012"/>
    </source>
</evidence>
<sequence>MLILNTHTLKKLFSCLKPADQLEILQVLLQELPKDEQQLQFAISQGDLHQIQKQAHRIKGAYSNLGCDALCSTMRALEDMPQSIQHDADLKTSITEQFQQTREAIHVYVSMVAEA</sequence>
<protein>
    <submittedName>
        <fullName evidence="4">Hpt domain-containing protein</fullName>
    </submittedName>
</protein>
<evidence type="ECO:0000313" key="4">
    <source>
        <dbReference type="EMBL" id="MDI9233121.1"/>
    </source>
</evidence>
<dbReference type="InterPro" id="IPR036641">
    <property type="entry name" value="HPT_dom_sf"/>
</dbReference>
<keyword evidence="5" id="KW-1185">Reference proteome</keyword>
<name>A0ABT6X4S7_9BURK</name>
<evidence type="ECO:0000256" key="2">
    <source>
        <dbReference type="PROSITE-ProRule" id="PRU00110"/>
    </source>
</evidence>
<evidence type="ECO:0000259" key="3">
    <source>
        <dbReference type="PROSITE" id="PS50894"/>
    </source>
</evidence>
<keyword evidence="1" id="KW-0902">Two-component regulatory system</keyword>
<evidence type="ECO:0000313" key="5">
    <source>
        <dbReference type="Proteomes" id="UP001431902"/>
    </source>
</evidence>
<dbReference type="Gene3D" id="1.20.120.160">
    <property type="entry name" value="HPT domain"/>
    <property type="match status" value="1"/>
</dbReference>
<dbReference type="CDD" id="cd00088">
    <property type="entry name" value="HPT"/>
    <property type="match status" value="1"/>
</dbReference>
<gene>
    <name evidence="4" type="ORF">QLQ16_04640</name>
</gene>
<dbReference type="EMBL" id="JASGBH010000003">
    <property type="protein sequence ID" value="MDI9233121.1"/>
    <property type="molecule type" value="Genomic_DNA"/>
</dbReference>
<dbReference type="Proteomes" id="UP001431902">
    <property type="component" value="Unassembled WGS sequence"/>
</dbReference>
<feature type="domain" description="HPt" evidence="3">
    <location>
        <begin position="17"/>
        <end position="115"/>
    </location>
</feature>
<dbReference type="Pfam" id="PF01627">
    <property type="entry name" value="Hpt"/>
    <property type="match status" value="1"/>
</dbReference>
<reference evidence="4" key="1">
    <citation type="submission" date="2023-05" db="EMBL/GenBank/DDBJ databases">
        <title>Limnohabitans sp. strain HM2-2 Genome sequencing and assembly.</title>
        <authorList>
            <person name="Jung Y."/>
        </authorList>
    </citation>
    <scope>NUCLEOTIDE SEQUENCE</scope>
    <source>
        <strain evidence="4">HM2-2</strain>
    </source>
</reference>
<proteinExistence type="predicted"/>